<gene>
    <name evidence="2" type="ORF">HA41_11175</name>
</gene>
<protein>
    <submittedName>
        <fullName evidence="2">Phage portal protein</fullName>
    </submittedName>
</protein>
<comment type="caution">
    <text evidence="2">The sequence shown here is derived from an EMBL/GenBank/DDBJ whole genome shotgun (WGS) entry which is preliminary data.</text>
</comment>
<keyword evidence="3" id="KW-1185">Reference proteome</keyword>
<proteinExistence type="predicted"/>
<reference evidence="2 3" key="1">
    <citation type="journal article" date="2017" name="Antonie Van Leeuwenhoek">
        <title>Phylogenomic resolution of the bacterial genus Pantoea and its relationship with Erwinia and Tatumella.</title>
        <authorList>
            <person name="Palmer M."/>
            <person name="Steenkamp E.T."/>
            <person name="Coetzee M.P."/>
            <person name="Chan W.Y."/>
            <person name="van Zyl E."/>
            <person name="De Maayer P."/>
            <person name="Coutinho T.A."/>
            <person name="Blom J."/>
            <person name="Smits T.H."/>
            <person name="Duffy B."/>
            <person name="Venter S.N."/>
        </authorList>
    </citation>
    <scope>NUCLEOTIDE SEQUENCE [LARGE SCALE GENOMIC DNA]</scope>
    <source>
        <strain evidence="2 3">LMG 24534</strain>
    </source>
</reference>
<dbReference type="RefSeq" id="WP_094120900.1">
    <property type="nucleotide sequence ID" value="NZ_MLFN01000028.1"/>
</dbReference>
<name>A0A1X1BVS5_9GAMM</name>
<organism evidence="2 3">
    <name type="scientific">Pantoea conspicua</name>
    <dbReference type="NCBI Taxonomy" id="472705"/>
    <lineage>
        <taxon>Bacteria</taxon>
        <taxon>Pseudomonadati</taxon>
        <taxon>Pseudomonadota</taxon>
        <taxon>Gammaproteobacteria</taxon>
        <taxon>Enterobacterales</taxon>
        <taxon>Erwiniaceae</taxon>
        <taxon>Pantoea</taxon>
    </lineage>
</organism>
<evidence type="ECO:0000313" key="3">
    <source>
        <dbReference type="Proteomes" id="UP000193933"/>
    </source>
</evidence>
<dbReference type="OrthoDB" id="5562290at2"/>
<accession>A0A1X1BVS5</accession>
<dbReference type="EMBL" id="MLFN01000028">
    <property type="protein sequence ID" value="ORM52637.1"/>
    <property type="molecule type" value="Genomic_DNA"/>
</dbReference>
<sequence length="566" mass="61902">MATKKKALSVLGALRQAFQGAATEAPQSLAWTNGQNVVVSRSGLAAMAYNEGNAGEMTSAGDSLFLGAELPLDRLQRYAILEEMANSPTCSAALNIHIGHALAPDKKTGLAFSIVPVDPSDAEGAARAKELQDDLGAMINRHLPSLAMTMAIFGVSYVRPYARSGKGITSLENSYYSLPYFIQEFYKGDQLVGFGGDYVLSPDTHTRTLSTPWSLVPMKNPYWTPTRNVQPVTSGNRGYSLLSEEEDKEVAETQNYGTSFLAHAYEPFLNLVGALNALKATRYNAAKIDRLIALTTNSLDPVVGANYTRTVSQTLKRHGETLQRKAVNGNTMPTVMNHVIPVMGDGKNGITIDTQSIPADITGIEDVMFHLRQLCAALGIDSTMLGWADQMAGGLGEGGWIQTAIQAALRAQWLRQGAQEMIYRLIDIHLAFKYGKVYPVNDRPYVVQFNSMNTAIQEEENREMDARANFITLMVQVMDALQANNKLAENDTFMRYLFSDQLKMDGGTLDKMLAEFEKSRKKADAQDEEGGNGSMMNESAPGGSDPESWTHDELVAFARYVTTPDN</sequence>
<dbReference type="Proteomes" id="UP000193933">
    <property type="component" value="Unassembled WGS sequence"/>
</dbReference>
<feature type="region of interest" description="Disordered" evidence="1">
    <location>
        <begin position="519"/>
        <end position="549"/>
    </location>
</feature>
<evidence type="ECO:0000313" key="2">
    <source>
        <dbReference type="EMBL" id="ORM52637.1"/>
    </source>
</evidence>
<dbReference type="AlphaFoldDB" id="A0A1X1BVS5"/>
<evidence type="ECO:0000256" key="1">
    <source>
        <dbReference type="SAM" id="MobiDB-lite"/>
    </source>
</evidence>